<reference evidence="2 3" key="1">
    <citation type="submission" date="2014-11" db="EMBL/GenBank/DDBJ databases">
        <authorList>
            <person name="Zhu J."/>
            <person name="Qi W."/>
            <person name="Song R."/>
        </authorList>
    </citation>
    <scope>NUCLEOTIDE SEQUENCE [LARGE SCALE GENOMIC DNA]</scope>
</reference>
<dbReference type="VEuPathDB" id="CryptoDB:Vbra_6220"/>
<feature type="region of interest" description="Disordered" evidence="1">
    <location>
        <begin position="252"/>
        <end position="285"/>
    </location>
</feature>
<proteinExistence type="predicted"/>
<organism evidence="2 3">
    <name type="scientific">Vitrella brassicaformis (strain CCMP3155)</name>
    <dbReference type="NCBI Taxonomy" id="1169540"/>
    <lineage>
        <taxon>Eukaryota</taxon>
        <taxon>Sar</taxon>
        <taxon>Alveolata</taxon>
        <taxon>Colpodellida</taxon>
        <taxon>Vitrellaceae</taxon>
        <taxon>Vitrella</taxon>
    </lineage>
</organism>
<name>A0A0G4GE42_VITBC</name>
<dbReference type="InParanoid" id="A0A0G4GE42"/>
<feature type="compositionally biased region" description="Low complexity" evidence="1">
    <location>
        <begin position="496"/>
        <end position="520"/>
    </location>
</feature>
<feature type="region of interest" description="Disordered" evidence="1">
    <location>
        <begin position="19"/>
        <end position="38"/>
    </location>
</feature>
<feature type="region of interest" description="Disordered" evidence="1">
    <location>
        <begin position="130"/>
        <end position="162"/>
    </location>
</feature>
<keyword evidence="3" id="KW-1185">Reference proteome</keyword>
<evidence type="ECO:0008006" key="4">
    <source>
        <dbReference type="Google" id="ProtNLM"/>
    </source>
</evidence>
<feature type="compositionally biased region" description="Polar residues" evidence="1">
    <location>
        <begin position="273"/>
        <end position="285"/>
    </location>
</feature>
<dbReference type="Proteomes" id="UP000041254">
    <property type="component" value="Unassembled WGS sequence"/>
</dbReference>
<evidence type="ECO:0000313" key="3">
    <source>
        <dbReference type="Proteomes" id="UP000041254"/>
    </source>
</evidence>
<feature type="region of interest" description="Disordered" evidence="1">
    <location>
        <begin position="297"/>
        <end position="344"/>
    </location>
</feature>
<feature type="compositionally biased region" description="Pro residues" evidence="1">
    <location>
        <begin position="477"/>
        <end position="495"/>
    </location>
</feature>
<evidence type="ECO:0000313" key="2">
    <source>
        <dbReference type="EMBL" id="CEM27668.1"/>
    </source>
</evidence>
<dbReference type="AlphaFoldDB" id="A0A0G4GE42"/>
<feature type="compositionally biased region" description="Basic residues" evidence="1">
    <location>
        <begin position="20"/>
        <end position="31"/>
    </location>
</feature>
<sequence length="718" mass="78573">MFYGRPCQWVHHNRRTFDHRGHRGRGRARGRGRGEGHCGQWLPKREATVPAPHHPQPQEGILDIPPSDVSDLSPSLVQKGLVKNTFISFQDSSAIVARDVSGAARRALSDQTDSPSAVPPGFEALSPNRYVNSGQSHAGADDESTPEWFTPPKRNHQGPYSFSGVGLDGSLRRSSSLCEIGQAPPVSILRFNSQPLEVDAAARAADEPFEGLGDGRGGPVGEETRYRVRVSFDDGSVERAVADIGVFVDRSRSKSMNMADPRADQAAPGYRSASINDGDTSLSSIRMENRRASQIHSLLYKPTPATPSPSTSRAPTPDRPEGANEVETQAQPRRSIHFPPTSPANYSPFRHFLAVPGMEPMYQGRSRADTPEQGVERASCVASDGFDATESSAWRDEDSMVSGQFGGARSSVFSMLGTSSMLRECFDLPRMSVEASPGPSPPSRRSQAQNALTAENYTPWRQPAPPIPETSQLFPSPYGPIVPPPPMAPPNPLTAPPASSSLLAAPKQQPSVAPPQQQQQHSMPIILQPPIRTQPQILPVPQERVRTGRAPLRSAPHVRQDEVYRKNPAVAHSFSANNLWHDSDERVHPQQVGRGVFGAVGEPTRGGGLVRGWGPPAMRGGMRSVSMNLPPEWDFDADEMEMGERSLGSVDHPRGCRPCMFYWSPKGCMNGLECPYCHMYHPNKKRKPVKEQRNLMIIARPDGKVEYIRCSLEEALRT</sequence>
<accession>A0A0G4GE42</accession>
<protein>
    <recommendedName>
        <fullName evidence="4">C3H1-type domain-containing protein</fullName>
    </recommendedName>
</protein>
<feature type="region of interest" description="Disordered" evidence="1">
    <location>
        <begin position="456"/>
        <end position="521"/>
    </location>
</feature>
<evidence type="ECO:0000256" key="1">
    <source>
        <dbReference type="SAM" id="MobiDB-lite"/>
    </source>
</evidence>
<dbReference type="OrthoDB" id="449415at2759"/>
<dbReference type="EMBL" id="CDMY01000637">
    <property type="protein sequence ID" value="CEM27668.1"/>
    <property type="molecule type" value="Genomic_DNA"/>
</dbReference>
<gene>
    <name evidence="2" type="ORF">Vbra_6220</name>
</gene>